<gene>
    <name evidence="1" type="ORF">A3A39_01825</name>
</gene>
<reference evidence="1 2" key="1">
    <citation type="journal article" date="2016" name="Nat. Commun.">
        <title>Thousands of microbial genomes shed light on interconnected biogeochemical processes in an aquifer system.</title>
        <authorList>
            <person name="Anantharaman K."/>
            <person name="Brown C.T."/>
            <person name="Hug L.A."/>
            <person name="Sharon I."/>
            <person name="Castelle C.J."/>
            <person name="Probst A.J."/>
            <person name="Thomas B.C."/>
            <person name="Singh A."/>
            <person name="Wilkins M.J."/>
            <person name="Karaoz U."/>
            <person name="Brodie E.L."/>
            <person name="Williams K.H."/>
            <person name="Hubbard S.S."/>
            <person name="Banfield J.F."/>
        </authorList>
    </citation>
    <scope>NUCLEOTIDE SEQUENCE [LARGE SCALE GENOMIC DNA]</scope>
</reference>
<evidence type="ECO:0000313" key="2">
    <source>
        <dbReference type="Proteomes" id="UP000177372"/>
    </source>
</evidence>
<accession>A0A1F6F0A3</accession>
<evidence type="ECO:0000313" key="1">
    <source>
        <dbReference type="EMBL" id="OGG79290.1"/>
    </source>
</evidence>
<dbReference type="AlphaFoldDB" id="A0A1F6F0A3"/>
<comment type="caution">
    <text evidence="1">The sequence shown here is derived from an EMBL/GenBank/DDBJ whole genome shotgun (WGS) entry which is preliminary data.</text>
</comment>
<dbReference type="Proteomes" id="UP000177372">
    <property type="component" value="Unassembled WGS sequence"/>
</dbReference>
<name>A0A1F6F0A3_9BACT</name>
<protein>
    <submittedName>
        <fullName evidence="1">Uncharacterized protein</fullName>
    </submittedName>
</protein>
<proteinExistence type="predicted"/>
<sequence length="278" mass="30960">MNNRYAREFSFIAEAVKTGVAAGAGHAFWEAMGHEPFGWELYRHLLTPSPDRLARFRTAVKDFAVTEMFGREPASFVTSMEVGLETLAKALRTSATCQFDKRMWGELAQSADLFADALAFSHINYPYFVNMPVPYDGAPPTVPYSGCERLLEQLKLETPRRKIGGVSASLFELRKDNVSVEEIEDEMGHLGYRLGGAHELAAFGRFTSVLSRPWPILRREVIAPATTVIEADHVMFFTIDPSNGSMALSSNLHFLHGRGARSRRFGKGEILLGVRDIS</sequence>
<dbReference type="EMBL" id="MFLZ01000032">
    <property type="protein sequence ID" value="OGG79290.1"/>
    <property type="molecule type" value="Genomic_DNA"/>
</dbReference>
<organism evidence="1 2">
    <name type="scientific">Candidatus Kaiserbacteria bacterium RIFCSPLOWO2_01_FULL_54_13</name>
    <dbReference type="NCBI Taxonomy" id="1798512"/>
    <lineage>
        <taxon>Bacteria</taxon>
        <taxon>Candidatus Kaiseribacteriota</taxon>
    </lineage>
</organism>